<dbReference type="Proteomes" id="UP000494102">
    <property type="component" value="Unassembled WGS sequence"/>
</dbReference>
<gene>
    <name evidence="1" type="ORF">LMG9964_01829</name>
</gene>
<dbReference type="RefSeq" id="WP_148281785.1">
    <property type="nucleotide sequence ID" value="NZ_CADILN010000002.1"/>
</dbReference>
<organism evidence="1 2">
    <name type="scientific">Paraburkholderia phenoliruptrix</name>
    <dbReference type="NCBI Taxonomy" id="252970"/>
    <lineage>
        <taxon>Bacteria</taxon>
        <taxon>Pseudomonadati</taxon>
        <taxon>Pseudomonadota</taxon>
        <taxon>Betaproteobacteria</taxon>
        <taxon>Burkholderiales</taxon>
        <taxon>Burkholderiaceae</taxon>
        <taxon>Paraburkholderia</taxon>
    </lineage>
</organism>
<dbReference type="EMBL" id="CADILN010000002">
    <property type="protein sequence ID" value="CAB4048195.1"/>
    <property type="molecule type" value="Genomic_DNA"/>
</dbReference>
<accession>A0A6J5K5I5</accession>
<dbReference type="AlphaFoldDB" id="A0A6J5K5I5"/>
<dbReference type="GeneID" id="27796836"/>
<protein>
    <submittedName>
        <fullName evidence="1">Uncharacterized protein</fullName>
    </submittedName>
</protein>
<evidence type="ECO:0000313" key="1">
    <source>
        <dbReference type="EMBL" id="CAB4048195.1"/>
    </source>
</evidence>
<evidence type="ECO:0000313" key="2">
    <source>
        <dbReference type="Proteomes" id="UP000494102"/>
    </source>
</evidence>
<name>A0A6J5K5I5_9BURK</name>
<proteinExistence type="predicted"/>
<reference evidence="1 2" key="1">
    <citation type="submission" date="2020-04" db="EMBL/GenBank/DDBJ databases">
        <authorList>
            <person name="De Canck E."/>
        </authorList>
    </citation>
    <scope>NUCLEOTIDE SEQUENCE [LARGE SCALE GENOMIC DNA]</scope>
    <source>
        <strain evidence="1 2">LMG 9964</strain>
    </source>
</reference>
<sequence length="111" mass="12644">MQDWVTEDPMHFLRSMKTATQLHAEAFTICTTCEQQPWFSFFFDGTGNNLKVDEPLKKLSNIARLYKGHIANESPLIVPLYYPGVGTPLDTSNAHWWEKIRDSEALGGARD</sequence>